<dbReference type="GO" id="GO:0000160">
    <property type="term" value="P:phosphorelay signal transduction system"/>
    <property type="evidence" value="ECO:0007669"/>
    <property type="project" value="InterPro"/>
</dbReference>
<dbReference type="RefSeq" id="WP_012276011.1">
    <property type="nucleotide sequence ID" value="NC_010334.1"/>
</dbReference>
<keyword evidence="3" id="KW-0804">Transcription</keyword>
<dbReference type="PANTHER" id="PTHR43214">
    <property type="entry name" value="TWO-COMPONENT RESPONSE REGULATOR"/>
    <property type="match status" value="1"/>
</dbReference>
<name>B0TUF9_SHEHH</name>
<dbReference type="GO" id="GO:0006355">
    <property type="term" value="P:regulation of DNA-templated transcription"/>
    <property type="evidence" value="ECO:0007669"/>
    <property type="project" value="InterPro"/>
</dbReference>
<dbReference type="InterPro" id="IPR000792">
    <property type="entry name" value="Tscrpt_reg_LuxR_C"/>
</dbReference>
<dbReference type="AlphaFoldDB" id="B0TUF9"/>
<dbReference type="STRING" id="458817.Shal_0884"/>
<keyword evidence="4" id="KW-0597">Phosphoprotein</keyword>
<dbReference type="Pfam" id="PF00072">
    <property type="entry name" value="Response_reg"/>
    <property type="match status" value="1"/>
</dbReference>
<dbReference type="OrthoDB" id="9796655at2"/>
<evidence type="ECO:0000313" key="8">
    <source>
        <dbReference type="Proteomes" id="UP000001317"/>
    </source>
</evidence>
<evidence type="ECO:0000256" key="2">
    <source>
        <dbReference type="ARBA" id="ARBA00023125"/>
    </source>
</evidence>
<evidence type="ECO:0000259" key="5">
    <source>
        <dbReference type="PROSITE" id="PS50043"/>
    </source>
</evidence>
<dbReference type="KEGG" id="shl:Shal_0884"/>
<dbReference type="PROSITE" id="PS50043">
    <property type="entry name" value="HTH_LUXR_2"/>
    <property type="match status" value="1"/>
</dbReference>
<dbReference type="GO" id="GO:0003677">
    <property type="term" value="F:DNA binding"/>
    <property type="evidence" value="ECO:0007669"/>
    <property type="project" value="UniProtKB-KW"/>
</dbReference>
<dbReference type="EMBL" id="CP000931">
    <property type="protein sequence ID" value="ABZ75459.1"/>
    <property type="molecule type" value="Genomic_DNA"/>
</dbReference>
<keyword evidence="2" id="KW-0238">DNA-binding</keyword>
<dbReference type="PRINTS" id="PR00038">
    <property type="entry name" value="HTHLUXR"/>
</dbReference>
<feature type="modified residue" description="4-aspartylphosphate" evidence="4">
    <location>
        <position position="57"/>
    </location>
</feature>
<evidence type="ECO:0000256" key="4">
    <source>
        <dbReference type="PROSITE-ProRule" id="PRU00169"/>
    </source>
</evidence>
<dbReference type="InterPro" id="IPR039420">
    <property type="entry name" value="WalR-like"/>
</dbReference>
<dbReference type="Gene3D" id="3.40.50.2300">
    <property type="match status" value="1"/>
</dbReference>
<evidence type="ECO:0000313" key="7">
    <source>
        <dbReference type="EMBL" id="ABZ75459.1"/>
    </source>
</evidence>
<dbReference type="SUPFAM" id="SSF52172">
    <property type="entry name" value="CheY-like"/>
    <property type="match status" value="1"/>
</dbReference>
<organism evidence="7 8">
    <name type="scientific">Shewanella halifaxensis (strain HAW-EB4)</name>
    <dbReference type="NCBI Taxonomy" id="458817"/>
    <lineage>
        <taxon>Bacteria</taxon>
        <taxon>Pseudomonadati</taxon>
        <taxon>Pseudomonadota</taxon>
        <taxon>Gammaproteobacteria</taxon>
        <taxon>Alteromonadales</taxon>
        <taxon>Shewanellaceae</taxon>
        <taxon>Shewanella</taxon>
    </lineage>
</organism>
<dbReference type="PROSITE" id="PS50110">
    <property type="entry name" value="RESPONSE_REGULATORY"/>
    <property type="match status" value="1"/>
</dbReference>
<dbReference type="PROSITE" id="PS00622">
    <property type="entry name" value="HTH_LUXR_1"/>
    <property type="match status" value="1"/>
</dbReference>
<dbReference type="SUPFAM" id="SSF46894">
    <property type="entry name" value="C-terminal effector domain of the bipartite response regulators"/>
    <property type="match status" value="1"/>
</dbReference>
<feature type="domain" description="HTH luxR-type" evidence="5">
    <location>
        <begin position="145"/>
        <end position="210"/>
    </location>
</feature>
<sequence>MGKPYSVLVIDDHPLLRRGICQLVTSDSDFTLFGEAGSGLDALSAVSDNEPDIILLDLNMKGMTGLDTLNALRQEGVTSRIVILTVSDAKQDVIRLVRAGADGYLLKDTEPDLLLDMLKNAMLGHRVISNTVQEYLSELNSSVNEQEWIENLTPRELEILQHLAEGQSNRIVAEQLHISEGTVKVHVKNLLRKANAKSRTEMAVRYLNQQS</sequence>
<dbReference type="SMART" id="SM00448">
    <property type="entry name" value="REC"/>
    <property type="match status" value="1"/>
</dbReference>
<dbReference type="InterPro" id="IPR001789">
    <property type="entry name" value="Sig_transdc_resp-reg_receiver"/>
</dbReference>
<dbReference type="Pfam" id="PF00196">
    <property type="entry name" value="GerE"/>
    <property type="match status" value="1"/>
</dbReference>
<dbReference type="PANTHER" id="PTHR43214:SF41">
    <property type="entry name" value="NITRATE_NITRITE RESPONSE REGULATOR PROTEIN NARP"/>
    <property type="match status" value="1"/>
</dbReference>
<gene>
    <name evidence="7" type="ordered locus">Shal_0884</name>
</gene>
<evidence type="ECO:0000256" key="3">
    <source>
        <dbReference type="ARBA" id="ARBA00023163"/>
    </source>
</evidence>
<evidence type="ECO:0000256" key="1">
    <source>
        <dbReference type="ARBA" id="ARBA00023015"/>
    </source>
</evidence>
<reference evidence="7" key="1">
    <citation type="submission" date="2008-01" db="EMBL/GenBank/DDBJ databases">
        <title>Complete sequence of Shewanella halifaxensis HAW-EB4.</title>
        <authorList>
            <consortium name="US DOE Joint Genome Institute"/>
            <person name="Copeland A."/>
            <person name="Lucas S."/>
            <person name="Lapidus A."/>
            <person name="Glavina del Rio T."/>
            <person name="Dalin E."/>
            <person name="Tice H."/>
            <person name="Bruce D."/>
            <person name="Goodwin L."/>
            <person name="Pitluck S."/>
            <person name="Sims D."/>
            <person name="Brettin T."/>
            <person name="Detter J.C."/>
            <person name="Han C."/>
            <person name="Kuske C.R."/>
            <person name="Schmutz J."/>
            <person name="Larimer F."/>
            <person name="Land M."/>
            <person name="Hauser L."/>
            <person name="Kyrpides N."/>
            <person name="Kim E."/>
            <person name="Zhao J.-S."/>
            <person name="Richardson P."/>
        </authorList>
    </citation>
    <scope>NUCLEOTIDE SEQUENCE [LARGE SCALE GENOMIC DNA]</scope>
    <source>
        <strain evidence="7">HAW-EB4</strain>
    </source>
</reference>
<dbReference type="CDD" id="cd06170">
    <property type="entry name" value="LuxR_C_like"/>
    <property type="match status" value="1"/>
</dbReference>
<dbReference type="InterPro" id="IPR011006">
    <property type="entry name" value="CheY-like_superfamily"/>
</dbReference>
<proteinExistence type="predicted"/>
<accession>B0TUF9</accession>
<dbReference type="SMART" id="SM00421">
    <property type="entry name" value="HTH_LUXR"/>
    <property type="match status" value="1"/>
</dbReference>
<dbReference type="HOGENOM" id="CLU_000445_90_8_6"/>
<keyword evidence="8" id="KW-1185">Reference proteome</keyword>
<dbReference type="CDD" id="cd19931">
    <property type="entry name" value="REC_NarL"/>
    <property type="match status" value="1"/>
</dbReference>
<keyword evidence="1" id="KW-0805">Transcription regulation</keyword>
<evidence type="ECO:0000259" key="6">
    <source>
        <dbReference type="PROSITE" id="PS50110"/>
    </source>
</evidence>
<feature type="domain" description="Response regulatory" evidence="6">
    <location>
        <begin position="6"/>
        <end position="122"/>
    </location>
</feature>
<dbReference type="Proteomes" id="UP000001317">
    <property type="component" value="Chromosome"/>
</dbReference>
<protein>
    <submittedName>
        <fullName evidence="7">Two component transcriptional regulator, LuxR family</fullName>
    </submittedName>
</protein>
<dbReference type="eggNOG" id="COG2197">
    <property type="taxonomic scope" value="Bacteria"/>
</dbReference>
<dbReference type="InterPro" id="IPR016032">
    <property type="entry name" value="Sig_transdc_resp-reg_C-effctor"/>
</dbReference>